<evidence type="ECO:0000313" key="2">
    <source>
        <dbReference type="EMBL" id="QWM90502.1"/>
    </source>
</evidence>
<proteinExistence type="predicted"/>
<keyword evidence="3" id="KW-1185">Reference proteome</keyword>
<dbReference type="Proteomes" id="UP000827409">
    <property type="component" value="Segment"/>
</dbReference>
<dbReference type="Pfam" id="PF25223">
    <property type="entry name" value="DUF7841"/>
    <property type="match status" value="1"/>
</dbReference>
<accession>A0AAE7S1K3</accession>
<dbReference type="RefSeq" id="YP_010360074.1">
    <property type="nucleotide sequence ID" value="NC_062780.1"/>
</dbReference>
<dbReference type="InterPro" id="IPR057163">
    <property type="entry name" value="DUF7841"/>
</dbReference>
<dbReference type="EMBL" id="MZ130490">
    <property type="protein sequence ID" value="QWM90502.1"/>
    <property type="molecule type" value="Genomic_DNA"/>
</dbReference>
<evidence type="ECO:0000259" key="1">
    <source>
        <dbReference type="Pfam" id="PF25223"/>
    </source>
</evidence>
<dbReference type="GeneID" id="75690902"/>
<name>A0AAE7S1K3_9CAUD</name>
<dbReference type="KEGG" id="vg:75690902"/>
<feature type="domain" description="DUF7841" evidence="1">
    <location>
        <begin position="46"/>
        <end position="166"/>
    </location>
</feature>
<sequence length="169" mass="20234">MENLNKLIEHYKQTIRIDSSNAWDLVCHFKEAVCENTDIDEEDLFEIMKDFHERLAGKHFNEPYAIYQVSQMYHTNNKGIKIDAPLFSIEATKKIYDRRIRQLNKDVTIWDVYVALNAQYHDNINLYEKWFPNATNNEIEDKIVEATISNWFEDEDASSDKVWEYFRVI</sequence>
<evidence type="ECO:0000313" key="3">
    <source>
        <dbReference type="Proteomes" id="UP000827409"/>
    </source>
</evidence>
<reference evidence="2 3" key="1">
    <citation type="submission" date="2021-04" db="EMBL/GenBank/DDBJ databases">
        <authorList>
            <person name="Shkoporov A.N."/>
            <person name="Stockdale S.R."/>
            <person name="Guerin E."/>
            <person name="Ross R.P."/>
            <person name="Hill C."/>
        </authorList>
    </citation>
    <scope>NUCLEOTIDE SEQUENCE [LARGE SCALE GENOMIC DNA]</scope>
    <source>
        <strain evidence="3">cr13_1</strain>
    </source>
</reference>
<gene>
    <name evidence="2" type="primary">gp_26639</name>
</gene>
<organism evidence="2 3">
    <name type="scientific">uncultured phage cr13_1</name>
    <dbReference type="NCBI Taxonomy" id="2986396"/>
    <lineage>
        <taxon>Viruses</taxon>
        <taxon>Duplodnaviria</taxon>
        <taxon>Heunggongvirae</taxon>
        <taxon>Uroviricota</taxon>
        <taxon>Caudoviricetes</taxon>
        <taxon>Crassvirales</taxon>
        <taxon>Crevaviridae</taxon>
        <taxon>Doltivirinae</taxon>
        <taxon>Kingevirus</taxon>
        <taxon>Kingevirus communis</taxon>
    </lineage>
</organism>
<protein>
    <recommendedName>
        <fullName evidence="1">DUF7841 domain-containing protein</fullName>
    </recommendedName>
</protein>